<feature type="coiled-coil region" evidence="1">
    <location>
        <begin position="836"/>
        <end position="877"/>
    </location>
</feature>
<feature type="compositionally biased region" description="Basic and acidic residues" evidence="2">
    <location>
        <begin position="181"/>
        <end position="200"/>
    </location>
</feature>
<organism evidence="4 5">
    <name type="scientific">Crassostrea virginica</name>
    <name type="common">Eastern oyster</name>
    <dbReference type="NCBI Taxonomy" id="6565"/>
    <lineage>
        <taxon>Eukaryota</taxon>
        <taxon>Metazoa</taxon>
        <taxon>Spiralia</taxon>
        <taxon>Lophotrochozoa</taxon>
        <taxon>Mollusca</taxon>
        <taxon>Bivalvia</taxon>
        <taxon>Autobranchia</taxon>
        <taxon>Pteriomorphia</taxon>
        <taxon>Ostreida</taxon>
        <taxon>Ostreoidea</taxon>
        <taxon>Ostreidae</taxon>
        <taxon>Crassostrea</taxon>
    </lineage>
</organism>
<dbReference type="Proteomes" id="UP000694844">
    <property type="component" value="Chromosome 3"/>
</dbReference>
<dbReference type="AlphaFoldDB" id="A0A8B8DB33"/>
<feature type="domain" description="Mitochondria-eating protein C-terminal" evidence="3">
    <location>
        <begin position="1025"/>
        <end position="1252"/>
    </location>
</feature>
<feature type="compositionally biased region" description="Polar residues" evidence="2">
    <location>
        <begin position="154"/>
        <end position="167"/>
    </location>
</feature>
<dbReference type="KEGG" id="cvn:111125347"/>
<evidence type="ECO:0000313" key="4">
    <source>
        <dbReference type="Proteomes" id="UP000694844"/>
    </source>
</evidence>
<feature type="coiled-coil region" evidence="1">
    <location>
        <begin position="649"/>
        <end position="795"/>
    </location>
</feature>
<feature type="region of interest" description="Disordered" evidence="2">
    <location>
        <begin position="1102"/>
        <end position="1124"/>
    </location>
</feature>
<feature type="region of interest" description="Disordered" evidence="2">
    <location>
        <begin position="252"/>
        <end position="271"/>
    </location>
</feature>
<evidence type="ECO:0000259" key="3">
    <source>
        <dbReference type="Pfam" id="PF16026"/>
    </source>
</evidence>
<feature type="compositionally biased region" description="Low complexity" evidence="2">
    <location>
        <begin position="122"/>
        <end position="135"/>
    </location>
</feature>
<reference evidence="5" key="1">
    <citation type="submission" date="2025-08" db="UniProtKB">
        <authorList>
            <consortium name="RefSeq"/>
        </authorList>
    </citation>
    <scope>IDENTIFICATION</scope>
    <source>
        <tissue evidence="5">Whole sample</tissue>
    </source>
</reference>
<feature type="compositionally biased region" description="Basic and acidic residues" evidence="2">
    <location>
        <begin position="138"/>
        <end position="147"/>
    </location>
</feature>
<protein>
    <submittedName>
        <fullName evidence="5">Early endosome antigen 1-like isoform X1</fullName>
    </submittedName>
</protein>
<sequence length="1257" mass="145882">MESEVNKCIAVVKQYLKVKDAKYRELESNLKIAAKPDKGGVDDSKVKEAFSSYEKYLMTKDFFPQLKKDMQYKSTSKILRPPKPPGPTAALSGNKTGSAGSRGSTGTAAETRPINPTEALSGKKTGSAGSKSPPGRAAETRSIKNDEQPGGAQRTPSSSEATQNATTDTKKKVLMASNTRNDSRQETTAEKDTEKDDQNKITQELKKNLLEKEEEIKEIKEQLQTLAKDVGIQGDCPVEMIRHISRVLITAKEQTAKEQSSKEQTKSNIKELETSLDDVKKAVFRETKEKEHDIEETKERIQELHRQSQELHDLKKAVLSTEDDIQTYSTKETTEKVHALHRNVRDLESSLDEIKKAILRKSEVADKDIEKIKERIEELHRQEQELFDLKKAVLRPKNTKDKKQTLSTKETLERVNALHRNVQELESSLDEVKKVILRESKVTDKDIEKTKERIEELHRQKQELFDLKKAVLRPKDTKDEKQTFSTKETLERVNALHRNVQELESNLDEVKKAILRESKVDDKDIEKTKERIEELHRQEQELFDLKKAVLRPKDTKDEKQTLSTKETLERINALHRNVQELESSLDEVKKVILRESKVTDKDIEKTKERIEELHRQEQELFDLKKAVLRPKDTKDEKQTLSTKETLERVNALHRNVQELESSLDEVRKAILRESKVTDKDIEKTKKRIEELHRQEQELFDLKKAVLRPKDTKDEKQTLSTKETLERVNALHRNVKDLESNLKDVDKAVFGESVVKDKEHDIGKTKERIQELNRTADEYNNIIRKKEEEISDLEQQLCDSAANQQKTQENREKIERKLSDDLKTLEIEKECLLTRTADEYNNIIRKMEEEISDLKQQLRDSATKQQNMQENRQKMERKWSDDLKTLEIEKERLLTRTKDECSEWIKLAFDGELQKVASTKYLEQSQHTMENAKKLAQQLKRTADEYNNIIRKKEEEISDLERQLRDSATKQQKMQENREIIERKLNEDLKKLQIEKERLLTRLSEVAGAKPTAGYSNITDLSDSNRPTKIAEQFSELYDDLWTDVFEKLCQNSKMSNKDAIRTLLQYVEKSYARCKEISTERYRNIVAELTLWRLAMPDTETSQKKWDNTPRGKTTPTEGKEKTNFSTDDFTVNPVLSMVGLDVTNLSYIKNMLKSSAEKTSVLVEEVIWKQVAIEPSMEFVKPYVKKCVRLCWLMVAQDPRVYIKPSEEPGSKFDKDYYREFLSSGQVLDYVVWPALLLHENGPLLQKGVAQPKAKK</sequence>
<dbReference type="OrthoDB" id="6160372at2759"/>
<keyword evidence="1" id="KW-0175">Coiled coil</keyword>
<accession>A0A8B8DB33</accession>
<gene>
    <name evidence="5" type="primary">LOC111125347</name>
</gene>
<feature type="compositionally biased region" description="Low complexity" evidence="2">
    <location>
        <begin position="96"/>
        <end position="109"/>
    </location>
</feature>
<keyword evidence="4" id="KW-1185">Reference proteome</keyword>
<evidence type="ECO:0000256" key="1">
    <source>
        <dbReference type="SAM" id="Coils"/>
    </source>
</evidence>
<dbReference type="GeneID" id="111125347"/>
<proteinExistence type="predicted"/>
<dbReference type="RefSeq" id="XP_022324764.1">
    <property type="nucleotide sequence ID" value="XM_022469056.1"/>
</dbReference>
<name>A0A8B8DB33_CRAVI</name>
<evidence type="ECO:0000256" key="2">
    <source>
        <dbReference type="SAM" id="MobiDB-lite"/>
    </source>
</evidence>
<dbReference type="InterPro" id="IPR031981">
    <property type="entry name" value="MIEAP_C"/>
</dbReference>
<evidence type="ECO:0000313" key="5">
    <source>
        <dbReference type="RefSeq" id="XP_022324764.1"/>
    </source>
</evidence>
<feature type="coiled-coil region" evidence="1">
    <location>
        <begin position="921"/>
        <end position="1008"/>
    </location>
</feature>
<dbReference type="Pfam" id="PF16026">
    <property type="entry name" value="MIEAP"/>
    <property type="match status" value="1"/>
</dbReference>
<feature type="region of interest" description="Disordered" evidence="2">
    <location>
        <begin position="73"/>
        <end position="200"/>
    </location>
</feature>
<feature type="compositionally biased region" description="Basic and acidic residues" evidence="2">
    <location>
        <begin position="254"/>
        <end position="271"/>
    </location>
</feature>